<evidence type="ECO:0000313" key="2">
    <source>
        <dbReference type="Proteomes" id="UP000430692"/>
    </source>
</evidence>
<dbReference type="SUPFAM" id="SSF144052">
    <property type="entry name" value="Thermophilic metalloprotease-like"/>
    <property type="match status" value="1"/>
</dbReference>
<name>A0A6I4VRM9_9BACL</name>
<dbReference type="Pfam" id="PF02073">
    <property type="entry name" value="Peptidase_M29"/>
    <property type="match status" value="1"/>
</dbReference>
<keyword evidence="1" id="KW-0031">Aminopeptidase</keyword>
<keyword evidence="1" id="KW-0378">Hydrolase</keyword>
<protein>
    <submittedName>
        <fullName evidence="1">Aminopeptidase</fullName>
    </submittedName>
</protein>
<dbReference type="AlphaFoldDB" id="A0A6I4VRM9"/>
<dbReference type="GO" id="GO:0006508">
    <property type="term" value="P:proteolysis"/>
    <property type="evidence" value="ECO:0007669"/>
    <property type="project" value="InterPro"/>
</dbReference>
<sequence>MKWKRVIFISLLEVLLSLGEVALVPHQSPISQTNLIFYESLFENVFSHLVIGNAYSFCMENSENMKKKVFTSIDASDYRSRHDCDANTYK</sequence>
<proteinExistence type="predicted"/>
<keyword evidence="1" id="KW-0645">Protease</keyword>
<accession>A0A6I4VRM9</accession>
<organism evidence="1 2">
    <name type="scientific">Shimazuella alba</name>
    <dbReference type="NCBI Taxonomy" id="2690964"/>
    <lineage>
        <taxon>Bacteria</taxon>
        <taxon>Bacillati</taxon>
        <taxon>Bacillota</taxon>
        <taxon>Bacilli</taxon>
        <taxon>Bacillales</taxon>
        <taxon>Thermoactinomycetaceae</taxon>
        <taxon>Shimazuella</taxon>
    </lineage>
</organism>
<dbReference type="EMBL" id="WUUL01000007">
    <property type="protein sequence ID" value="MXQ54319.1"/>
    <property type="molecule type" value="Genomic_DNA"/>
</dbReference>
<dbReference type="InterPro" id="IPR000787">
    <property type="entry name" value="Peptidase_M29"/>
</dbReference>
<evidence type="ECO:0000313" key="1">
    <source>
        <dbReference type="EMBL" id="MXQ54319.1"/>
    </source>
</evidence>
<dbReference type="RefSeq" id="WP_160801678.1">
    <property type="nucleotide sequence ID" value="NZ_WUUL01000007.1"/>
</dbReference>
<reference evidence="1 2" key="1">
    <citation type="submission" date="2019-12" db="EMBL/GenBank/DDBJ databases">
        <title>Whole-genome analyses of novel actinobacteria.</title>
        <authorList>
            <person name="Sahin N."/>
            <person name="Saygin H."/>
        </authorList>
    </citation>
    <scope>NUCLEOTIDE SEQUENCE [LARGE SCALE GENOMIC DNA]</scope>
    <source>
        <strain evidence="1 2">KC615</strain>
    </source>
</reference>
<comment type="caution">
    <text evidence="1">The sequence shown here is derived from an EMBL/GenBank/DDBJ whole genome shotgun (WGS) entry which is preliminary data.</text>
</comment>
<dbReference type="GO" id="GO:0004177">
    <property type="term" value="F:aminopeptidase activity"/>
    <property type="evidence" value="ECO:0007669"/>
    <property type="project" value="UniProtKB-KW"/>
</dbReference>
<keyword evidence="2" id="KW-1185">Reference proteome</keyword>
<dbReference type="Proteomes" id="UP000430692">
    <property type="component" value="Unassembled WGS sequence"/>
</dbReference>
<gene>
    <name evidence="1" type="ORF">GSM42_11475</name>
</gene>